<evidence type="ECO:0000313" key="3">
    <source>
        <dbReference type="Proteomes" id="UP000000599"/>
    </source>
</evidence>
<evidence type="ECO:0000313" key="2">
    <source>
        <dbReference type="EMBL" id="CAG84738.2"/>
    </source>
</evidence>
<dbReference type="OrthoDB" id="4024787at2759"/>
<dbReference type="Proteomes" id="UP000000599">
    <property type="component" value="Chromosome A"/>
</dbReference>
<dbReference type="GeneID" id="2899598"/>
<dbReference type="VEuPathDB" id="FungiDB:DEHA2A10208g"/>
<dbReference type="EMBL" id="CR382133">
    <property type="protein sequence ID" value="CAG84738.2"/>
    <property type="molecule type" value="Genomic_DNA"/>
</dbReference>
<feature type="compositionally biased region" description="Basic and acidic residues" evidence="1">
    <location>
        <begin position="59"/>
        <end position="77"/>
    </location>
</feature>
<dbReference type="HOGENOM" id="CLU_960131_0_0_1"/>
<proteinExistence type="predicted"/>
<accession>Q6BYE4</accession>
<name>Q6BYE4_DEBHA</name>
<organism evidence="2 3">
    <name type="scientific">Debaryomyces hansenii (strain ATCC 36239 / CBS 767 / BCRC 21394 / JCM 1990 / NBRC 0083 / IGC 2968)</name>
    <name type="common">Yeast</name>
    <name type="synonym">Torulaspora hansenii</name>
    <dbReference type="NCBI Taxonomy" id="284592"/>
    <lineage>
        <taxon>Eukaryota</taxon>
        <taxon>Fungi</taxon>
        <taxon>Dikarya</taxon>
        <taxon>Ascomycota</taxon>
        <taxon>Saccharomycotina</taxon>
        <taxon>Pichiomycetes</taxon>
        <taxon>Debaryomycetaceae</taxon>
        <taxon>Debaryomyces</taxon>
    </lineage>
</organism>
<gene>
    <name evidence="2" type="ordered locus">DEHA2A10208g</name>
</gene>
<dbReference type="eggNOG" id="ENOG502RQ50">
    <property type="taxonomic scope" value="Eukaryota"/>
</dbReference>
<dbReference type="AlphaFoldDB" id="Q6BYE4"/>
<feature type="region of interest" description="Disordered" evidence="1">
    <location>
        <begin position="258"/>
        <end position="293"/>
    </location>
</feature>
<dbReference type="KEGG" id="dha:DEHA2A10208g"/>
<protein>
    <submittedName>
        <fullName evidence="2">DEHA2A10208p</fullName>
    </submittedName>
</protein>
<dbReference type="RefSeq" id="XP_456775.2">
    <property type="nucleotide sequence ID" value="XM_456775.2"/>
</dbReference>
<sequence>MSDIPGDGNKVMASDKNMAENQPKSVDENEEEEIHSKLDAKQADEEPNKQQTEEYNDNEDGREPAHENEDENFKAENDDSDPEIEQGHVDNDAQDPASNKDYAKLFEKYQERFYKVYSVSQKLFQSEVSQRQALSFYQRRNNALIDLLDKFESKEPVSPTTDQVLADSDKSRIENLITMNPRLKEVLAPLLAIDDSQQQFKETHKINLLINEAMPDLINDDMGNFELNPQDIEPWVRRHYPNLVISKYKPLTISGNKFKETVDTGSTTTTKRKRKSSKDDENEEDPQSKKPKK</sequence>
<dbReference type="OMA" id="ITHLEMN"/>
<feature type="compositionally biased region" description="Basic and acidic residues" evidence="1">
    <location>
        <begin position="34"/>
        <end position="52"/>
    </location>
</feature>
<feature type="region of interest" description="Disordered" evidence="1">
    <location>
        <begin position="1"/>
        <end position="97"/>
    </location>
</feature>
<reference evidence="2 3" key="1">
    <citation type="journal article" date="2004" name="Nature">
        <title>Genome evolution in yeasts.</title>
        <authorList>
            <consortium name="Genolevures"/>
            <person name="Dujon B."/>
            <person name="Sherman D."/>
            <person name="Fischer G."/>
            <person name="Durrens P."/>
            <person name="Casaregola S."/>
            <person name="Lafontaine I."/>
            <person name="de Montigny J."/>
            <person name="Marck C."/>
            <person name="Neuveglise C."/>
            <person name="Talla E."/>
            <person name="Goffard N."/>
            <person name="Frangeul L."/>
            <person name="Aigle M."/>
            <person name="Anthouard V."/>
            <person name="Babour A."/>
            <person name="Barbe V."/>
            <person name="Barnay S."/>
            <person name="Blanchin S."/>
            <person name="Beckerich J.M."/>
            <person name="Beyne E."/>
            <person name="Bleykasten C."/>
            <person name="Boisrame A."/>
            <person name="Boyer J."/>
            <person name="Cattolico L."/>
            <person name="Confanioleri F."/>
            <person name="de Daruvar A."/>
            <person name="Despons L."/>
            <person name="Fabre E."/>
            <person name="Fairhead C."/>
            <person name="Ferry-Dumazet H."/>
            <person name="Groppi A."/>
            <person name="Hantraye F."/>
            <person name="Hennequin C."/>
            <person name="Jauniaux N."/>
            <person name="Joyet P."/>
            <person name="Kachouri R."/>
            <person name="Kerrest A."/>
            <person name="Koszul R."/>
            <person name="Lemaire M."/>
            <person name="Lesur I."/>
            <person name="Ma L."/>
            <person name="Muller H."/>
            <person name="Nicaud J.M."/>
            <person name="Nikolski M."/>
            <person name="Oztas S."/>
            <person name="Ozier-Kalogeropoulos O."/>
            <person name="Pellenz S."/>
            <person name="Potier S."/>
            <person name="Richard G.F."/>
            <person name="Straub M.L."/>
            <person name="Suleau A."/>
            <person name="Swennene D."/>
            <person name="Tekaia F."/>
            <person name="Wesolowski-Louvel M."/>
            <person name="Westhof E."/>
            <person name="Wirth B."/>
            <person name="Zeniou-Meyer M."/>
            <person name="Zivanovic I."/>
            <person name="Bolotin-Fukuhara M."/>
            <person name="Thierry A."/>
            <person name="Bouchier C."/>
            <person name="Caudron B."/>
            <person name="Scarpelli C."/>
            <person name="Gaillardin C."/>
            <person name="Weissenbach J."/>
            <person name="Wincker P."/>
            <person name="Souciet J.L."/>
        </authorList>
    </citation>
    <scope>NUCLEOTIDE SEQUENCE [LARGE SCALE GENOMIC DNA]</scope>
    <source>
        <strain evidence="3">ATCC 36239 / CBS 767 / BCRC 21394 / JCM 1990 / NBRC 0083 / IGC 2968</strain>
    </source>
</reference>
<dbReference type="InParanoid" id="Q6BYE4"/>
<evidence type="ECO:0000256" key="1">
    <source>
        <dbReference type="SAM" id="MobiDB-lite"/>
    </source>
</evidence>
<keyword evidence="3" id="KW-1185">Reference proteome</keyword>